<protein>
    <submittedName>
        <fullName evidence="1">Uncharacterized protein</fullName>
    </submittedName>
</protein>
<name>A0A3M6TVE4_POCDA</name>
<accession>A0A3M6TVE4</accession>
<proteinExistence type="predicted"/>
<dbReference type="AlphaFoldDB" id="A0A3M6TVE4"/>
<dbReference type="EMBL" id="RCHS01002836">
    <property type="protein sequence ID" value="RMX45360.1"/>
    <property type="molecule type" value="Genomic_DNA"/>
</dbReference>
<evidence type="ECO:0000313" key="1">
    <source>
        <dbReference type="EMBL" id="RMX45360.1"/>
    </source>
</evidence>
<gene>
    <name evidence="1" type="ORF">pdam_00000813</name>
</gene>
<evidence type="ECO:0000313" key="2">
    <source>
        <dbReference type="Proteomes" id="UP000275408"/>
    </source>
</evidence>
<sequence>MESQYNQLLSLSKTVGAFYEDVYAPVLQALPWIDDGTGLKTASEKVLSNITFPTYELSNYKNQKANQQTIAKLRQRCDELESIYHTMQDELRPLLEKLPLNDRSWEKLKEMVPKWKNLNSSDALPLSMHQAVEESFFSKNMLMVMSATNFTRPAAPAVSPAESVLGKLMAEKIKSMHAQGKSDHDIAVEFGSHGLWLERSFLHAIR</sequence>
<reference evidence="1 2" key="1">
    <citation type="journal article" date="2018" name="Sci. Rep.">
        <title>Comparative analysis of the Pocillopora damicornis genome highlights role of immune system in coral evolution.</title>
        <authorList>
            <person name="Cunning R."/>
            <person name="Bay R.A."/>
            <person name="Gillette P."/>
            <person name="Baker A.C."/>
            <person name="Traylor-Knowles N."/>
        </authorList>
    </citation>
    <scope>NUCLEOTIDE SEQUENCE [LARGE SCALE GENOMIC DNA]</scope>
    <source>
        <strain evidence="1">RSMAS</strain>
        <tissue evidence="1">Whole animal</tissue>
    </source>
</reference>
<dbReference type="Proteomes" id="UP000275408">
    <property type="component" value="Unassembled WGS sequence"/>
</dbReference>
<organism evidence="1 2">
    <name type="scientific">Pocillopora damicornis</name>
    <name type="common">Cauliflower coral</name>
    <name type="synonym">Millepora damicornis</name>
    <dbReference type="NCBI Taxonomy" id="46731"/>
    <lineage>
        <taxon>Eukaryota</taxon>
        <taxon>Metazoa</taxon>
        <taxon>Cnidaria</taxon>
        <taxon>Anthozoa</taxon>
        <taxon>Hexacorallia</taxon>
        <taxon>Scleractinia</taxon>
        <taxon>Astrocoeniina</taxon>
        <taxon>Pocilloporidae</taxon>
        <taxon>Pocillopora</taxon>
    </lineage>
</organism>
<comment type="caution">
    <text evidence="1">The sequence shown here is derived from an EMBL/GenBank/DDBJ whole genome shotgun (WGS) entry which is preliminary data.</text>
</comment>
<keyword evidence="2" id="KW-1185">Reference proteome</keyword>